<dbReference type="Pfam" id="PF13663">
    <property type="entry name" value="DUF4148"/>
    <property type="match status" value="1"/>
</dbReference>
<sequence>MNIKIIAAFVVAAAISVPAFAATDAQAPDQQPVVAAAQSGGLTRAQVRADLVALQKAGYDQSRGEDVTYPTQIQAAEARVAAQKAAAGSQGGVGSGSEASGSRTAADRASIDGVKPAHFGQ</sequence>
<proteinExistence type="predicted"/>
<dbReference type="Proteomes" id="UP000019146">
    <property type="component" value="Plasmid unnamed"/>
</dbReference>
<geneLocation type="plasmid" evidence="4"/>
<dbReference type="AlphaFoldDB" id="A0A0P0RPB7"/>
<feature type="signal peptide" evidence="2">
    <location>
        <begin position="1"/>
        <end position="21"/>
    </location>
</feature>
<dbReference type="RefSeq" id="WP_035993699.1">
    <property type="nucleotide sequence ID" value="NZ_CP012748.1"/>
</dbReference>
<keyword evidence="3" id="KW-0614">Plasmid</keyword>
<evidence type="ECO:0000256" key="2">
    <source>
        <dbReference type="SAM" id="SignalP"/>
    </source>
</evidence>
<reference evidence="3 4" key="1">
    <citation type="journal article" date="2014" name="Genome Announc.">
        <title>Draft Genome Sequence of the Haloacid-Degrading Burkholderia caribensis Strain MBA4.</title>
        <authorList>
            <person name="Pan Y."/>
            <person name="Kong K.F."/>
            <person name="Tsang J.S."/>
        </authorList>
    </citation>
    <scope>NUCLEOTIDE SEQUENCE [LARGE SCALE GENOMIC DNA]</scope>
    <source>
        <strain evidence="3 4">MBA4</strain>
        <plasmid evidence="4">Plasmid</plasmid>
    </source>
</reference>
<protein>
    <recommendedName>
        <fullName evidence="5">Purine nucleoside phosphorylase</fullName>
    </recommendedName>
</protein>
<evidence type="ECO:0000313" key="3">
    <source>
        <dbReference type="EMBL" id="ALL70721.1"/>
    </source>
</evidence>
<dbReference type="GeneID" id="69974160"/>
<dbReference type="KEGG" id="bcai:K788_00021870"/>
<evidence type="ECO:0000313" key="4">
    <source>
        <dbReference type="Proteomes" id="UP000019146"/>
    </source>
</evidence>
<evidence type="ECO:0008006" key="5">
    <source>
        <dbReference type="Google" id="ProtNLM"/>
    </source>
</evidence>
<name>A0A0P0RPB7_9BURK</name>
<gene>
    <name evidence="3" type="ORF">K788_00021870</name>
</gene>
<dbReference type="EMBL" id="CP012748">
    <property type="protein sequence ID" value="ALL70721.1"/>
    <property type="molecule type" value="Genomic_DNA"/>
</dbReference>
<evidence type="ECO:0000256" key="1">
    <source>
        <dbReference type="SAM" id="MobiDB-lite"/>
    </source>
</evidence>
<keyword evidence="2" id="KW-0732">Signal</keyword>
<feature type="chain" id="PRO_5006054531" description="Purine nucleoside phosphorylase" evidence="2">
    <location>
        <begin position="22"/>
        <end position="121"/>
    </location>
</feature>
<feature type="region of interest" description="Disordered" evidence="1">
    <location>
        <begin position="86"/>
        <end position="121"/>
    </location>
</feature>
<dbReference type="InterPro" id="IPR025421">
    <property type="entry name" value="DUF4148"/>
</dbReference>
<organism evidence="3 4">
    <name type="scientific">Paraburkholderia caribensis MBA4</name>
    <dbReference type="NCBI Taxonomy" id="1323664"/>
    <lineage>
        <taxon>Bacteria</taxon>
        <taxon>Pseudomonadati</taxon>
        <taxon>Pseudomonadota</taxon>
        <taxon>Betaproteobacteria</taxon>
        <taxon>Burkholderiales</taxon>
        <taxon>Burkholderiaceae</taxon>
        <taxon>Paraburkholderia</taxon>
    </lineage>
</organism>
<accession>A0A0P0RPB7</accession>